<proteinExistence type="predicted"/>
<evidence type="ECO:0000313" key="2">
    <source>
        <dbReference type="Proteomes" id="UP000030351"/>
    </source>
</evidence>
<organism evidence="1 2">
    <name type="scientific">Erwinia typographi</name>
    <dbReference type="NCBI Taxonomy" id="371042"/>
    <lineage>
        <taxon>Bacteria</taxon>
        <taxon>Pseudomonadati</taxon>
        <taxon>Pseudomonadota</taxon>
        <taxon>Gammaproteobacteria</taxon>
        <taxon>Enterobacterales</taxon>
        <taxon>Erwiniaceae</taxon>
        <taxon>Erwinia</taxon>
    </lineage>
</organism>
<dbReference type="Proteomes" id="UP000030351">
    <property type="component" value="Unassembled WGS sequence"/>
</dbReference>
<evidence type="ECO:0000313" key="1">
    <source>
        <dbReference type="EMBL" id="KGT95605.1"/>
    </source>
</evidence>
<gene>
    <name evidence="1" type="ORF">NG99_02680</name>
</gene>
<name>A0A0A3Z9Q0_9GAMM</name>
<dbReference type="EMBL" id="JRUQ01000010">
    <property type="protein sequence ID" value="KGT95605.1"/>
    <property type="molecule type" value="Genomic_DNA"/>
</dbReference>
<accession>A0A0A3Z9Q0</accession>
<reference evidence="1 2" key="1">
    <citation type="submission" date="2014-10" db="EMBL/GenBank/DDBJ databases">
        <title>Genome sequence of Erwinia typographi M043b.</title>
        <authorList>
            <person name="Chan K.-G."/>
            <person name="Tan W.-S."/>
        </authorList>
    </citation>
    <scope>NUCLEOTIDE SEQUENCE [LARGE SCALE GENOMIC DNA]</scope>
    <source>
        <strain evidence="1 2">M043b</strain>
    </source>
</reference>
<keyword evidence="2" id="KW-1185">Reference proteome</keyword>
<dbReference type="AlphaFoldDB" id="A0A0A3Z9Q0"/>
<comment type="caution">
    <text evidence="1">The sequence shown here is derived from an EMBL/GenBank/DDBJ whole genome shotgun (WGS) entry which is preliminary data.</text>
</comment>
<protein>
    <submittedName>
        <fullName evidence="1">Uncharacterized protein</fullName>
    </submittedName>
</protein>
<sequence>MPVVTAAGSTVIAELSASATVGASREIVAIEPNDLLIYLFLCLCQRLNSPLLYLAIKFYERQVSTMDICF</sequence>